<organism evidence="1 2">
    <name type="scientific">Burkholderia phage BcepC6B</name>
    <dbReference type="NCBI Taxonomy" id="2883949"/>
    <lineage>
        <taxon>Viruses</taxon>
        <taxon>Duplodnaviria</taxon>
        <taxon>Heunggongvirae</taxon>
        <taxon>Uroviricota</taxon>
        <taxon>Caudoviricetes</taxon>
        <taxon>Ryyoungvirus</taxon>
        <taxon>Ryyoungvirus bcepC6B</taxon>
    </lineage>
</organism>
<dbReference type="Proteomes" id="UP000001297">
    <property type="component" value="Segment"/>
</dbReference>
<evidence type="ECO:0000313" key="1">
    <source>
        <dbReference type="EMBL" id="AAT38388.1"/>
    </source>
</evidence>
<keyword evidence="2" id="KW-1185">Reference proteome</keyword>
<accession>Q6J1P8</accession>
<dbReference type="KEGG" id="vg:2846102"/>
<evidence type="ECO:0000313" key="2">
    <source>
        <dbReference type="Proteomes" id="UP000001297"/>
    </source>
</evidence>
<reference evidence="1 2" key="1">
    <citation type="submission" date="2004-04" db="EMBL/GenBank/DDBJ databases">
        <title>Complete genomic sequence of Burkholderia cepacia complex phage BcepC6B.</title>
        <authorList>
            <person name="Summer E.J."/>
            <person name="Christian B.N."/>
            <person name="Collins J."/>
            <person name="Morrison W."/>
            <person name="Patel P."/>
            <person name="Wells W."/>
            <person name="Mebane L."/>
            <person name="Gonzalez C.F."/>
            <person name="Young R.F."/>
        </authorList>
    </citation>
    <scope>NUCLEOTIDE SEQUENCE [LARGE SCALE GENOMIC DNA]</scope>
</reference>
<protein>
    <submittedName>
        <fullName evidence="1">Gp29</fullName>
    </submittedName>
</protein>
<dbReference type="EMBL" id="AY605181">
    <property type="protein sequence ID" value="AAT38388.1"/>
    <property type="molecule type" value="Genomic_DNA"/>
</dbReference>
<sequence length="60" mass="7032">MLRGEVRHVMQTIKPRARQLSAHNWYVTNRDGISAFDTTLDGALALYFRCVLHTMMERRP</sequence>
<gene>
    <name evidence="1" type="primary">g29</name>
</gene>
<dbReference type="RefSeq" id="YP_024949.1">
    <property type="nucleotide sequence ID" value="NC_005887.1"/>
</dbReference>
<proteinExistence type="predicted"/>
<name>Q6J1P8_9CAUD</name>